<dbReference type="KEGG" id="xfa:XF_1421"/>
<dbReference type="HOGENOM" id="CLU_2903382_0_0_6"/>
<gene>
    <name evidence="1" type="ordered locus">XF_1421</name>
</gene>
<dbReference type="STRING" id="160492.XF_1421"/>
<protein>
    <submittedName>
        <fullName evidence="1">Uncharacterized protein</fullName>
    </submittedName>
</protein>
<sequence>MVNASRRPIVGRWFARLRLAGVSPHMATTDMRPLQQPKQSRYATEPDFAALRELTEKRKRAL</sequence>
<dbReference type="Proteomes" id="UP000000812">
    <property type="component" value="Chromosome"/>
</dbReference>
<dbReference type="EMBL" id="AE003849">
    <property type="protein sequence ID" value="AAF84230.1"/>
    <property type="molecule type" value="Genomic_DNA"/>
</dbReference>
<organism evidence="1 2">
    <name type="scientific">Xylella fastidiosa (strain 9a5c)</name>
    <dbReference type="NCBI Taxonomy" id="160492"/>
    <lineage>
        <taxon>Bacteria</taxon>
        <taxon>Pseudomonadati</taxon>
        <taxon>Pseudomonadota</taxon>
        <taxon>Gammaproteobacteria</taxon>
        <taxon>Lysobacterales</taxon>
        <taxon>Lysobacteraceae</taxon>
        <taxon>Xylella</taxon>
    </lineage>
</organism>
<reference evidence="1 2" key="1">
    <citation type="journal article" date="2000" name="Nature">
        <title>The genome sequence of the plant pathogen Xylella fastidiosa.</title>
        <authorList>
            <person name="Simpson A.J."/>
            <person name="Reinach F.C."/>
            <person name="Arruda P."/>
            <person name="Abreu F.A."/>
            <person name="Acencio M."/>
            <person name="Alvarenga R."/>
            <person name="Alves L.M."/>
            <person name="Araya J.E."/>
            <person name="Baia G.S."/>
            <person name="Baptista C.S."/>
            <person name="Barros M.H."/>
            <person name="Bonaccorsi E.D."/>
            <person name="Bordin S."/>
            <person name="Bove J.M."/>
            <person name="Briones M.R."/>
            <person name="Bueno M.R."/>
            <person name="Camargo A.A."/>
            <person name="Camargo L.E."/>
            <person name="Carraro D.M."/>
            <person name="Carrer H."/>
            <person name="Colauto N.B."/>
            <person name="Colombo C."/>
            <person name="Costa F.F."/>
            <person name="Costa M.C."/>
            <person name="Costa-Neto C.M."/>
            <person name="Coutinho L.L."/>
            <person name="Cristofani M."/>
            <person name="Dias-Neto E."/>
            <person name="Docena C."/>
            <person name="El-Dorry H."/>
            <person name="Facincani A.P."/>
            <person name="Ferreira A.J."/>
            <person name="Ferreira V.C."/>
            <person name="Ferro J.A."/>
            <person name="Fraga J.S."/>
            <person name="Franca S.C."/>
            <person name="Franco M.C."/>
            <person name="Frohme M."/>
            <person name="Furlan L.R."/>
            <person name="Garnier M."/>
            <person name="Goldman G.H."/>
            <person name="Goldman M.H."/>
            <person name="Gomes S.L."/>
            <person name="Gruber A."/>
            <person name="Ho P.L."/>
            <person name="Hoheisel J.D."/>
            <person name="Junqueira M.L."/>
            <person name="Kemper E.L."/>
            <person name="Kitajima J.P."/>
            <person name="Krieger J.E."/>
            <person name="Kuramae E.E."/>
            <person name="Laigret F."/>
            <person name="Lambais M.R."/>
            <person name="Leite L.C."/>
            <person name="Lemos E.G."/>
            <person name="Lemos M.V."/>
            <person name="Lopes S.A."/>
            <person name="Lopes C.R."/>
            <person name="Machado J.A."/>
            <person name="Machado M.A."/>
            <person name="Madeira A.M."/>
            <person name="Madeira H.M."/>
            <person name="Marino C.L."/>
            <person name="Marques M.V."/>
            <person name="Martins E.A."/>
            <person name="Martins E.M."/>
            <person name="Matsukuma A.Y."/>
            <person name="Menck C.F."/>
            <person name="Miracca E.C."/>
            <person name="Miyaki C.Y."/>
            <person name="Monteriro-Vitorello C.B."/>
            <person name="Moon D.H."/>
            <person name="Nagai M.A."/>
            <person name="Nascimento A.L."/>
            <person name="Netto L.E."/>
            <person name="Nhani A.Jr."/>
            <person name="Nobrega F.G."/>
            <person name="Nunes L.R."/>
            <person name="Oliveira M.A."/>
            <person name="de Oliveira M.C."/>
            <person name="de Oliveira R.C."/>
            <person name="Palmieri D.A."/>
            <person name="Paris A."/>
            <person name="Peixoto B.R."/>
            <person name="Pereira G.A."/>
            <person name="Pereira H.A.Jr."/>
            <person name="Pesquero J.B."/>
            <person name="Quaggio R.B."/>
            <person name="Roberto P.G."/>
            <person name="Rodrigues V."/>
            <person name="de M Rosa A.J."/>
            <person name="de Rosa V.E.Jr."/>
            <person name="de Sa R.G."/>
            <person name="Santelli R.V."/>
            <person name="Sawasaki H.E."/>
            <person name="da Silva A.C."/>
            <person name="da Silva A.M."/>
            <person name="da Silva F.R."/>
            <person name="da Silva W.A.Jr."/>
            <person name="da Silveira J.F."/>
            <person name="Silvestri M.L."/>
            <person name="Siqueira W.J."/>
            <person name="de Souza A.A."/>
            <person name="de Souza A.P."/>
            <person name="Terenzi M.F."/>
            <person name="Truffi D."/>
            <person name="Tsai S.M."/>
            <person name="Tsuhako M.H."/>
            <person name="Vallada H."/>
            <person name="Van Sluys M.A."/>
            <person name="Verjovski-Almeida S."/>
            <person name="Vettore A.L."/>
            <person name="Zago M.A."/>
            <person name="Zatz M."/>
            <person name="Meidanis J."/>
            <person name="Setubal J.C."/>
        </authorList>
    </citation>
    <scope>NUCLEOTIDE SEQUENCE [LARGE SCALE GENOMIC DNA]</scope>
    <source>
        <strain evidence="1 2">9a5c</strain>
    </source>
</reference>
<dbReference type="PIR" id="B82685">
    <property type="entry name" value="B82685"/>
</dbReference>
<proteinExistence type="predicted"/>
<accession>Q9PDF8</accession>
<evidence type="ECO:0000313" key="1">
    <source>
        <dbReference type="EMBL" id="AAF84230.1"/>
    </source>
</evidence>
<name>Q9PDF8_XYLFA</name>
<dbReference type="AlphaFoldDB" id="Q9PDF8"/>
<evidence type="ECO:0000313" key="2">
    <source>
        <dbReference type="Proteomes" id="UP000000812"/>
    </source>
</evidence>